<evidence type="ECO:0000313" key="1">
    <source>
        <dbReference type="EMBL" id="MET4719299.1"/>
    </source>
</evidence>
<sequence>MSEIDPHTLEGHLSKLVEDCESLTIVFGVQNA</sequence>
<dbReference type="EMBL" id="JBEPTQ010000002">
    <property type="protein sequence ID" value="MET4719299.1"/>
    <property type="molecule type" value="Genomic_DNA"/>
</dbReference>
<gene>
    <name evidence="1" type="ORF">ABIF63_003405</name>
</gene>
<reference evidence="1 2" key="1">
    <citation type="submission" date="2024-06" db="EMBL/GenBank/DDBJ databases">
        <title>Genomic Encyclopedia of Type Strains, Phase V (KMG-V): Genome sequencing to study the core and pangenomes of soil and plant-associated prokaryotes.</title>
        <authorList>
            <person name="Whitman W."/>
        </authorList>
    </citation>
    <scope>NUCLEOTIDE SEQUENCE [LARGE SCALE GENOMIC DNA]</scope>
    <source>
        <strain evidence="1 2">USDA 160</strain>
    </source>
</reference>
<dbReference type="Proteomes" id="UP001549291">
    <property type="component" value="Unassembled WGS sequence"/>
</dbReference>
<accession>A0ABV2RQV2</accession>
<name>A0ABV2RQV2_BRAJP</name>
<organism evidence="1 2">
    <name type="scientific">Bradyrhizobium japonicum</name>
    <dbReference type="NCBI Taxonomy" id="375"/>
    <lineage>
        <taxon>Bacteria</taxon>
        <taxon>Pseudomonadati</taxon>
        <taxon>Pseudomonadota</taxon>
        <taxon>Alphaproteobacteria</taxon>
        <taxon>Hyphomicrobiales</taxon>
        <taxon>Nitrobacteraceae</taxon>
        <taxon>Bradyrhizobium</taxon>
    </lineage>
</organism>
<comment type="caution">
    <text evidence="1">The sequence shown here is derived from an EMBL/GenBank/DDBJ whole genome shotgun (WGS) entry which is preliminary data.</text>
</comment>
<evidence type="ECO:0000313" key="2">
    <source>
        <dbReference type="Proteomes" id="UP001549291"/>
    </source>
</evidence>
<protein>
    <submittedName>
        <fullName evidence="1">Uncharacterized protein</fullName>
    </submittedName>
</protein>
<proteinExistence type="predicted"/>
<keyword evidence="2" id="KW-1185">Reference proteome</keyword>